<comment type="caution">
    <text evidence="3">The sequence shown here is derived from an EMBL/GenBank/DDBJ whole genome shotgun (WGS) entry which is preliminary data.</text>
</comment>
<feature type="coiled-coil region" evidence="1">
    <location>
        <begin position="65"/>
        <end position="113"/>
    </location>
</feature>
<evidence type="ECO:0000256" key="1">
    <source>
        <dbReference type="SAM" id="Coils"/>
    </source>
</evidence>
<evidence type="ECO:0000256" key="2">
    <source>
        <dbReference type="SAM" id="MobiDB-lite"/>
    </source>
</evidence>
<proteinExistence type="predicted"/>
<gene>
    <name evidence="3" type="ORF">D9757_012666</name>
</gene>
<feature type="compositionally biased region" description="Polar residues" evidence="2">
    <location>
        <begin position="1"/>
        <end position="12"/>
    </location>
</feature>
<evidence type="ECO:0000313" key="4">
    <source>
        <dbReference type="Proteomes" id="UP000518752"/>
    </source>
</evidence>
<dbReference type="EMBL" id="JAACJN010000164">
    <property type="protein sequence ID" value="KAF5365804.1"/>
    <property type="molecule type" value="Genomic_DNA"/>
</dbReference>
<accession>A0A8H5GJ94</accession>
<evidence type="ECO:0000313" key="3">
    <source>
        <dbReference type="EMBL" id="KAF5365804.1"/>
    </source>
</evidence>
<name>A0A8H5GJ94_9AGAR</name>
<keyword evidence="4" id="KW-1185">Reference proteome</keyword>
<feature type="compositionally biased region" description="Basic and acidic residues" evidence="2">
    <location>
        <begin position="248"/>
        <end position="257"/>
    </location>
</feature>
<protein>
    <submittedName>
        <fullName evidence="3">Uncharacterized protein</fullName>
    </submittedName>
</protein>
<reference evidence="3 4" key="1">
    <citation type="journal article" date="2020" name="ISME J.">
        <title>Uncovering the hidden diversity of litter-decomposition mechanisms in mushroom-forming fungi.</title>
        <authorList>
            <person name="Floudas D."/>
            <person name="Bentzer J."/>
            <person name="Ahren D."/>
            <person name="Johansson T."/>
            <person name="Persson P."/>
            <person name="Tunlid A."/>
        </authorList>
    </citation>
    <scope>NUCLEOTIDE SEQUENCE [LARGE SCALE GENOMIC DNA]</scope>
    <source>
        <strain evidence="3 4">CBS 406.79</strain>
    </source>
</reference>
<feature type="compositionally biased region" description="Basic residues" evidence="2">
    <location>
        <begin position="258"/>
        <end position="279"/>
    </location>
</feature>
<dbReference type="AlphaFoldDB" id="A0A8H5GJ94"/>
<keyword evidence="1" id="KW-0175">Coiled coil</keyword>
<feature type="region of interest" description="Disordered" evidence="2">
    <location>
        <begin position="1"/>
        <end position="29"/>
    </location>
</feature>
<organism evidence="3 4">
    <name type="scientific">Collybiopsis confluens</name>
    <dbReference type="NCBI Taxonomy" id="2823264"/>
    <lineage>
        <taxon>Eukaryota</taxon>
        <taxon>Fungi</taxon>
        <taxon>Dikarya</taxon>
        <taxon>Basidiomycota</taxon>
        <taxon>Agaricomycotina</taxon>
        <taxon>Agaricomycetes</taxon>
        <taxon>Agaricomycetidae</taxon>
        <taxon>Agaricales</taxon>
        <taxon>Marasmiineae</taxon>
        <taxon>Omphalotaceae</taxon>
        <taxon>Collybiopsis</taxon>
    </lineage>
</organism>
<sequence length="347" mass="39545">MASPTNSLSSVRSEGENELGGGNDSEVVEDIPKMRSKKGTQCNCADVMTWERKLMHELAETLSHVKKVEENYDALDRSNVVLRKKLAQLSEEVRRVQSELEHTRTLLEESKAQVHVSSPPSTEASYDTLFILLRLILKKELRSGKSDIHSARGDLIQQQLREASASPGPSSSFPWQHFALAHVLYSPITSQREVKPNDLKRLCKTAIGAASFRKSWPVASTPVIVDHRNDKHAWVQVESKTPKKWECKVQKKGESKAQKKGKGKVKRKRRRKVKRRRKWKVESKAQKELKGLKGAFIIRQGMELYIRVIGEYERDPDTLPETLGLSKYELLPQPVEEYIFKAVRSVN</sequence>
<dbReference type="Proteomes" id="UP000518752">
    <property type="component" value="Unassembled WGS sequence"/>
</dbReference>
<feature type="region of interest" description="Disordered" evidence="2">
    <location>
        <begin position="248"/>
        <end position="280"/>
    </location>
</feature>